<accession>A0ABC9Y0I7</accession>
<proteinExistence type="predicted"/>
<evidence type="ECO:0000313" key="2">
    <source>
        <dbReference type="EMBL" id="GAB0203441.1"/>
    </source>
</evidence>
<comment type="caution">
    <text evidence="2">The sequence shown here is derived from an EMBL/GenBank/DDBJ whole genome shotgun (WGS) entry which is preliminary data.</text>
</comment>
<reference evidence="2 3" key="1">
    <citation type="submission" date="2024-06" db="EMBL/GenBank/DDBJ databases">
        <title>The draft genome of Grus japonensis, version 3.</title>
        <authorList>
            <person name="Nabeshima K."/>
            <person name="Suzuki S."/>
            <person name="Onuma M."/>
        </authorList>
    </citation>
    <scope>NUCLEOTIDE SEQUENCE [LARGE SCALE GENOMIC DNA]</scope>
    <source>
        <strain evidence="2 3">451A</strain>
    </source>
</reference>
<evidence type="ECO:0000313" key="3">
    <source>
        <dbReference type="Proteomes" id="UP001623348"/>
    </source>
</evidence>
<feature type="compositionally biased region" description="Basic and acidic residues" evidence="1">
    <location>
        <begin position="48"/>
        <end position="57"/>
    </location>
</feature>
<name>A0ABC9Y0I7_GRUJA</name>
<gene>
    <name evidence="2" type="ORF">GRJ2_002809700</name>
</gene>
<dbReference type="EMBL" id="BAAFJT010000040">
    <property type="protein sequence ID" value="GAB0203441.1"/>
    <property type="molecule type" value="Genomic_DNA"/>
</dbReference>
<feature type="region of interest" description="Disordered" evidence="1">
    <location>
        <begin position="48"/>
        <end position="67"/>
    </location>
</feature>
<dbReference type="Proteomes" id="UP001623348">
    <property type="component" value="Unassembled WGS sequence"/>
</dbReference>
<evidence type="ECO:0000256" key="1">
    <source>
        <dbReference type="SAM" id="MobiDB-lite"/>
    </source>
</evidence>
<organism evidence="2 3">
    <name type="scientific">Grus japonensis</name>
    <name type="common">Japanese crane</name>
    <name type="synonym">Red-crowned crane</name>
    <dbReference type="NCBI Taxonomy" id="30415"/>
    <lineage>
        <taxon>Eukaryota</taxon>
        <taxon>Metazoa</taxon>
        <taxon>Chordata</taxon>
        <taxon>Craniata</taxon>
        <taxon>Vertebrata</taxon>
        <taxon>Euteleostomi</taxon>
        <taxon>Archelosauria</taxon>
        <taxon>Archosauria</taxon>
        <taxon>Dinosauria</taxon>
        <taxon>Saurischia</taxon>
        <taxon>Theropoda</taxon>
        <taxon>Coelurosauria</taxon>
        <taxon>Aves</taxon>
        <taxon>Neognathae</taxon>
        <taxon>Neoaves</taxon>
        <taxon>Gruiformes</taxon>
        <taxon>Gruidae</taxon>
        <taxon>Grus</taxon>
    </lineage>
</organism>
<keyword evidence="3" id="KW-1185">Reference proteome</keyword>
<dbReference type="AlphaFoldDB" id="A0ABC9Y0I7"/>
<sequence length="214" mass="23150">MMDLLLAKAKPISDGGSASVITHLRRGGRKKRSSSFCSQRGVRRCERNNFADTKVSEEGEGGGAPGTGAEIPLQPVVKAMVRQAFIHPSNVLIALLYFDSKPMEDPKPEQVEAPEGGCDPVGSPCWSKLLAGPVERGAHTGAGLLAGLVTPMEDPCWSSLLLKVCTLWKRPMLEQFVKDCSPWEGLMLKKFVKDCLPWEGPHTGAGEEHEESSP</sequence>
<protein>
    <submittedName>
        <fullName evidence="2">Uncharacterized protein</fullName>
    </submittedName>
</protein>